<dbReference type="PaxDb" id="29760-VIT_07s0197g00230.t01"/>
<keyword evidence="2" id="KW-0611">Plant defense</keyword>
<feature type="domain" description="RPW8" evidence="3">
    <location>
        <begin position="225"/>
        <end position="376"/>
    </location>
</feature>
<dbReference type="EMBL" id="FN595251">
    <property type="protein sequence ID" value="CCB48266.1"/>
    <property type="molecule type" value="Genomic_DNA"/>
</dbReference>
<dbReference type="GO" id="GO:0006952">
    <property type="term" value="P:defense response"/>
    <property type="evidence" value="ECO:0007669"/>
    <property type="project" value="UniProtKB-KW"/>
</dbReference>
<evidence type="ECO:0000256" key="1">
    <source>
        <dbReference type="ARBA" id="ARBA00008894"/>
    </source>
</evidence>
<evidence type="ECO:0000256" key="2">
    <source>
        <dbReference type="ARBA" id="ARBA00022821"/>
    </source>
</evidence>
<dbReference type="InterPro" id="IPR042197">
    <property type="entry name" value="Apaf_helical"/>
</dbReference>
<name>F6H7S4_VITVI</name>
<dbReference type="STRING" id="29760.F6H7S4"/>
<reference evidence="5" key="1">
    <citation type="journal article" date="2007" name="Nature">
        <title>The grapevine genome sequence suggests ancestral hexaploidization in major angiosperm phyla.</title>
        <authorList>
            <consortium name="The French-Italian Public Consortium for Grapevine Genome Characterization."/>
            <person name="Jaillon O."/>
            <person name="Aury J.-M."/>
            <person name="Noel B."/>
            <person name="Policriti A."/>
            <person name="Clepet C."/>
            <person name="Casagrande A."/>
            <person name="Choisne N."/>
            <person name="Aubourg S."/>
            <person name="Vitulo N."/>
            <person name="Jubin C."/>
            <person name="Vezzi A."/>
            <person name="Legeai F."/>
            <person name="Hugueney P."/>
            <person name="Dasilva C."/>
            <person name="Horner D."/>
            <person name="Mica E."/>
            <person name="Jublot D."/>
            <person name="Poulain J."/>
            <person name="Bruyere C."/>
            <person name="Billault A."/>
            <person name="Segurens B."/>
            <person name="Gouyvenoux M."/>
            <person name="Ugarte E."/>
            <person name="Cattonaro F."/>
            <person name="Anthouard V."/>
            <person name="Vico V."/>
            <person name="Del Fabbro C."/>
            <person name="Alaux M."/>
            <person name="Di Gaspero G."/>
            <person name="Dumas V."/>
            <person name="Felice N."/>
            <person name="Paillard S."/>
            <person name="Juman I."/>
            <person name="Moroldo M."/>
            <person name="Scalabrin S."/>
            <person name="Canaguier A."/>
            <person name="Le Clainche I."/>
            <person name="Malacrida G."/>
            <person name="Durand E."/>
            <person name="Pesole G."/>
            <person name="Laucou V."/>
            <person name="Chatelet P."/>
            <person name="Merdinoglu D."/>
            <person name="Delledonne M."/>
            <person name="Pezzotti M."/>
            <person name="Lecharny A."/>
            <person name="Scarpelli C."/>
            <person name="Artiguenave F."/>
            <person name="Pe M.E."/>
            <person name="Valle G."/>
            <person name="Morgante M."/>
            <person name="Caboche M."/>
            <person name="Adam-Blondon A.-F."/>
            <person name="Weissenbach J."/>
            <person name="Quetier F."/>
            <person name="Wincker P."/>
        </authorList>
    </citation>
    <scope>NUCLEOTIDE SEQUENCE [LARGE SCALE GENOMIC DNA]</scope>
    <source>
        <strain evidence="5">cv. Pinot noir / PN40024</strain>
    </source>
</reference>
<dbReference type="PRINTS" id="PR00364">
    <property type="entry name" value="DISEASERSIST"/>
</dbReference>
<dbReference type="InterPro" id="IPR008808">
    <property type="entry name" value="Powdery_mildew-R_dom"/>
</dbReference>
<sequence length="471" mass="52446">MELKPKRKAESGTVLLVLDDVWCGSESLLAKFKFQISESKVLVTSRNEFLEFGSTYDLELLNDDDAMALFRHSAIAQNGSCNYTPTDRLVKKIVGHCKGLPLALEVVGRSLHGQPVEIWRSGLMKLSEGQSIVDSETDLRKCLQSSLDALNDEDVMQKECFMDFSRNDASEIDGCYSGAFVMQHAFFALSLISSQYLDFFCFLQLFSSSKHKTPSNFGGCGEEILMALELVGGAALGAVFEKLFVAVVDARTKATKFDSSLKKLEETLKSINPSILEMKRMNDQLDRPKEEMEKLIQILKDGEKLIHKCSKVSCCNYFKKWRYANEIKALEDSLLKIFQVELQAQLSRNNMQILVLLKSNIFSWSNRGVSVKYESLGSCEATDPPAFMVGLDVPLKELKRGLFTDGESRIVVSAPGGCGKTTLAKRLCHDQQVKVDISEALQGISTGPGSGWQIAPWAACRDLEKHIDEII</sequence>
<dbReference type="Pfam" id="PF05659">
    <property type="entry name" value="RPW8"/>
    <property type="match status" value="1"/>
</dbReference>
<dbReference type="AlphaFoldDB" id="F6H7S4"/>
<dbReference type="InterPro" id="IPR027417">
    <property type="entry name" value="P-loop_NTPase"/>
</dbReference>
<organism evidence="4 5">
    <name type="scientific">Vitis vinifera</name>
    <name type="common">Grape</name>
    <dbReference type="NCBI Taxonomy" id="29760"/>
    <lineage>
        <taxon>Eukaryota</taxon>
        <taxon>Viridiplantae</taxon>
        <taxon>Streptophyta</taxon>
        <taxon>Embryophyta</taxon>
        <taxon>Tracheophyta</taxon>
        <taxon>Spermatophyta</taxon>
        <taxon>Magnoliopsida</taxon>
        <taxon>eudicotyledons</taxon>
        <taxon>Gunneridae</taxon>
        <taxon>Pentapetalae</taxon>
        <taxon>rosids</taxon>
        <taxon>Vitales</taxon>
        <taxon>Vitaceae</taxon>
        <taxon>Viteae</taxon>
        <taxon>Vitis</taxon>
    </lineage>
</organism>
<dbReference type="PANTHER" id="PTHR36766:SF69">
    <property type="entry name" value="DISEASE RESISTANCE PROTEIN RGA2-LIKE"/>
    <property type="match status" value="1"/>
</dbReference>
<dbReference type="Gene3D" id="1.10.8.430">
    <property type="entry name" value="Helical domain of apoptotic protease-activating factors"/>
    <property type="match status" value="1"/>
</dbReference>
<dbReference type="PROSITE" id="PS51153">
    <property type="entry name" value="RPW8"/>
    <property type="match status" value="1"/>
</dbReference>
<dbReference type="Gene3D" id="3.40.50.300">
    <property type="entry name" value="P-loop containing nucleotide triphosphate hydrolases"/>
    <property type="match status" value="2"/>
</dbReference>
<evidence type="ECO:0000313" key="5">
    <source>
        <dbReference type="Proteomes" id="UP000009183"/>
    </source>
</evidence>
<keyword evidence="5" id="KW-1185">Reference proteome</keyword>
<evidence type="ECO:0000313" key="4">
    <source>
        <dbReference type="EMBL" id="CCB48266.1"/>
    </source>
</evidence>
<gene>
    <name evidence="4" type="ordered locus">VIT_07s0197g00230</name>
</gene>
<evidence type="ECO:0000259" key="3">
    <source>
        <dbReference type="PROSITE" id="PS51153"/>
    </source>
</evidence>
<dbReference type="Proteomes" id="UP000009183">
    <property type="component" value="Chromosome 7"/>
</dbReference>
<proteinExistence type="inferred from homology"/>
<dbReference type="PANTHER" id="PTHR36766">
    <property type="entry name" value="PLANT BROAD-SPECTRUM MILDEW RESISTANCE PROTEIN RPW8"/>
    <property type="match status" value="1"/>
</dbReference>
<protein>
    <recommendedName>
        <fullName evidence="3">RPW8 domain-containing protein</fullName>
    </recommendedName>
</protein>
<accession>F6H7S4</accession>
<dbReference type="GO" id="GO:0043531">
    <property type="term" value="F:ADP binding"/>
    <property type="evidence" value="ECO:0007669"/>
    <property type="project" value="InterPro"/>
</dbReference>
<comment type="similarity">
    <text evidence="1">Belongs to the disease resistance NB-LRR family.</text>
</comment>
<dbReference type="HOGENOM" id="CLU_580638_0_0_1"/>
<dbReference type="SUPFAM" id="SSF52540">
    <property type="entry name" value="P-loop containing nucleoside triphosphate hydrolases"/>
    <property type="match status" value="2"/>
</dbReference>
<dbReference type="InParanoid" id="F6H7S4"/>